<organism evidence="6 7">
    <name type="scientific">Herbiconiux aconitum</name>
    <dbReference type="NCBI Taxonomy" id="2970913"/>
    <lineage>
        <taxon>Bacteria</taxon>
        <taxon>Bacillati</taxon>
        <taxon>Actinomycetota</taxon>
        <taxon>Actinomycetes</taxon>
        <taxon>Micrococcales</taxon>
        <taxon>Microbacteriaceae</taxon>
        <taxon>Herbiconiux</taxon>
    </lineage>
</organism>
<dbReference type="PANTHER" id="PTHR48105">
    <property type="entry name" value="THIOREDOXIN REDUCTASE 1-RELATED-RELATED"/>
    <property type="match status" value="1"/>
</dbReference>
<evidence type="ECO:0000259" key="5">
    <source>
        <dbReference type="Pfam" id="PF07992"/>
    </source>
</evidence>
<feature type="region of interest" description="Disordered" evidence="4">
    <location>
        <begin position="334"/>
        <end position="355"/>
    </location>
</feature>
<dbReference type="Pfam" id="PF07992">
    <property type="entry name" value="Pyr_redox_2"/>
    <property type="match status" value="1"/>
</dbReference>
<sequence>MTHERAAILVCAPDAPAREAVVRQLRRRYGSDYEVLPSASETDARGRLDALQSDGRDLALVIARAGGGDPAHPLFAWARSLYPDVRRSVLIDWGSWAQSETARTISDLMARTLVDYYLVVPAREPDESFHRAVTDLLHDWERASGRVRTGFAVIGDPAVARTHALRILLTRGGVGADAVAPTSTQAQSLLAGTGAEYTGVPLVRVPDGRILRDPDDAALAAAYGLTTSLPREPVDLAIVGAGPAGLAAAVYAASEGLTTVVLEAESIGGQAGSSSLIRNYLGFPRGASGADLAQRAYQQAWAFGARFAHARRATGLQLDADGAFVLEAPPAGDVGPQAQAGGESDGANGEQEPGSSVRAGAVVLASGVSYRRLAVPELEPFVGVSVFYGATSVEARAQEGKAVYVVGGGNSAGQAALHLSRYAASVALVIRGAALAESMSQYLIDELAAAGVGIVTRARVVGAEAAHPPAAPLLERIVLADTLTGEQSVVACEALFITIGARPHTSWLPPAILRDKWGSVITGRDVVVEGGRLAWPHDEPPAPLESSLAGFYAVGDVRRGSVKRVASAVGEGSVVISSVHQHLGR</sequence>
<dbReference type="PRINTS" id="PR00368">
    <property type="entry name" value="FADPNR"/>
</dbReference>
<dbReference type="Gene3D" id="3.50.50.60">
    <property type="entry name" value="FAD/NAD(P)-binding domain"/>
    <property type="match status" value="2"/>
</dbReference>
<evidence type="ECO:0000256" key="3">
    <source>
        <dbReference type="ARBA" id="ARBA00048132"/>
    </source>
</evidence>
<dbReference type="PRINTS" id="PR00469">
    <property type="entry name" value="PNDRDTASEII"/>
</dbReference>
<dbReference type="InterPro" id="IPR050097">
    <property type="entry name" value="Ferredoxin-NADP_redctase_2"/>
</dbReference>
<dbReference type="InterPro" id="IPR023753">
    <property type="entry name" value="FAD/NAD-binding_dom"/>
</dbReference>
<keyword evidence="2" id="KW-0560">Oxidoreductase</keyword>
<proteinExistence type="predicted"/>
<protein>
    <submittedName>
        <fullName evidence="6">FAD-dependent oxidoreductase</fullName>
    </submittedName>
</protein>
<dbReference type="RefSeq" id="WP_259509666.1">
    <property type="nucleotide sequence ID" value="NZ_JANLCM010000002.1"/>
</dbReference>
<feature type="domain" description="FAD/NAD(P)-binding" evidence="5">
    <location>
        <begin position="235"/>
        <end position="572"/>
    </location>
</feature>
<evidence type="ECO:0000256" key="4">
    <source>
        <dbReference type="SAM" id="MobiDB-lite"/>
    </source>
</evidence>
<evidence type="ECO:0000313" key="6">
    <source>
        <dbReference type="EMBL" id="MCS5719991.1"/>
    </source>
</evidence>
<keyword evidence="1" id="KW-0285">Flavoprotein</keyword>
<comment type="caution">
    <text evidence="6">The sequence shown here is derived from an EMBL/GenBank/DDBJ whole genome shotgun (WGS) entry which is preliminary data.</text>
</comment>
<accession>A0ABT2GV20</accession>
<dbReference type="InterPro" id="IPR036188">
    <property type="entry name" value="FAD/NAD-bd_sf"/>
</dbReference>
<comment type="catalytic activity">
    <reaction evidence="3">
        <text>[thioredoxin]-dithiol + NADP(+) = [thioredoxin]-disulfide + NADPH + H(+)</text>
        <dbReference type="Rhea" id="RHEA:20345"/>
        <dbReference type="Rhea" id="RHEA-COMP:10698"/>
        <dbReference type="Rhea" id="RHEA-COMP:10700"/>
        <dbReference type="ChEBI" id="CHEBI:15378"/>
        <dbReference type="ChEBI" id="CHEBI:29950"/>
        <dbReference type="ChEBI" id="CHEBI:50058"/>
        <dbReference type="ChEBI" id="CHEBI:57783"/>
        <dbReference type="ChEBI" id="CHEBI:58349"/>
        <dbReference type="EC" id="1.8.1.9"/>
    </reaction>
</comment>
<dbReference type="SUPFAM" id="SSF51905">
    <property type="entry name" value="FAD/NAD(P)-binding domain"/>
    <property type="match status" value="1"/>
</dbReference>
<gene>
    <name evidence="6" type="ORF">N1027_17810</name>
</gene>
<reference evidence="6" key="1">
    <citation type="submission" date="2022-08" db="EMBL/GenBank/DDBJ databases">
        <authorList>
            <person name="Deng Y."/>
            <person name="Han X.-F."/>
            <person name="Zhang Y.-Q."/>
        </authorList>
    </citation>
    <scope>NUCLEOTIDE SEQUENCE</scope>
    <source>
        <strain evidence="6">CPCC 205763</strain>
    </source>
</reference>
<dbReference type="Proteomes" id="UP001165584">
    <property type="component" value="Unassembled WGS sequence"/>
</dbReference>
<keyword evidence="7" id="KW-1185">Reference proteome</keyword>
<evidence type="ECO:0000313" key="7">
    <source>
        <dbReference type="Proteomes" id="UP001165584"/>
    </source>
</evidence>
<dbReference type="EMBL" id="JANLCM010000002">
    <property type="protein sequence ID" value="MCS5719991.1"/>
    <property type="molecule type" value="Genomic_DNA"/>
</dbReference>
<name>A0ABT2GV20_9MICO</name>
<evidence type="ECO:0000256" key="2">
    <source>
        <dbReference type="ARBA" id="ARBA00023002"/>
    </source>
</evidence>
<evidence type="ECO:0000256" key="1">
    <source>
        <dbReference type="ARBA" id="ARBA00022630"/>
    </source>
</evidence>